<keyword evidence="3" id="KW-1185">Reference proteome</keyword>
<protein>
    <submittedName>
        <fullName evidence="2">Uncharacterized protein</fullName>
    </submittedName>
</protein>
<gene>
    <name evidence="2" type="ORF">JOE56_000168</name>
</gene>
<comment type="caution">
    <text evidence="2">The sequence shown here is derived from an EMBL/GenBank/DDBJ whole genome shotgun (WGS) entry which is preliminary data.</text>
</comment>
<evidence type="ECO:0000313" key="3">
    <source>
        <dbReference type="Proteomes" id="UP000809290"/>
    </source>
</evidence>
<feature type="compositionally biased region" description="Basic and acidic residues" evidence="1">
    <location>
        <begin position="108"/>
        <end position="118"/>
    </location>
</feature>
<feature type="region of interest" description="Disordered" evidence="1">
    <location>
        <begin position="94"/>
        <end position="118"/>
    </location>
</feature>
<proteinExistence type="predicted"/>
<dbReference type="EMBL" id="JAFBCP010000001">
    <property type="protein sequence ID" value="MBM7815474.1"/>
    <property type="molecule type" value="Genomic_DNA"/>
</dbReference>
<reference evidence="2 3" key="1">
    <citation type="submission" date="2021-01" db="EMBL/GenBank/DDBJ databases">
        <title>Sequencing the genomes of 1000 actinobacteria strains.</title>
        <authorList>
            <person name="Klenk H.-P."/>
        </authorList>
    </citation>
    <scope>NUCLEOTIDE SEQUENCE [LARGE SCALE GENOMIC DNA]</scope>
    <source>
        <strain evidence="2 3">DSM 13657</strain>
    </source>
</reference>
<accession>A0ABS2SIL8</accession>
<name>A0ABS2SIL8_9MICO</name>
<evidence type="ECO:0000313" key="2">
    <source>
        <dbReference type="EMBL" id="MBM7815474.1"/>
    </source>
</evidence>
<dbReference type="Proteomes" id="UP000809290">
    <property type="component" value="Unassembled WGS sequence"/>
</dbReference>
<organism evidence="2 3">
    <name type="scientific">Brevibacterium paucivorans</name>
    <dbReference type="NCBI Taxonomy" id="170994"/>
    <lineage>
        <taxon>Bacteria</taxon>
        <taxon>Bacillati</taxon>
        <taxon>Actinomycetota</taxon>
        <taxon>Actinomycetes</taxon>
        <taxon>Micrococcales</taxon>
        <taxon>Brevibacteriaceae</taxon>
        <taxon>Brevibacterium</taxon>
    </lineage>
</organism>
<sequence>MTPDMQQALTERRHLIETRAEAVLDTALQFHELWTTALGPMPANGRARQQWRRRALVVAVYRVRYQITDPAPLGAQPEGTAQKIDRARAETALRTLHRARVENPQTGPERRMERPRQL</sequence>
<evidence type="ECO:0000256" key="1">
    <source>
        <dbReference type="SAM" id="MobiDB-lite"/>
    </source>
</evidence>